<gene>
    <name evidence="3" type="ORF">HGRIS_005856</name>
</gene>
<evidence type="ECO:0000313" key="4">
    <source>
        <dbReference type="Proteomes" id="UP001556367"/>
    </source>
</evidence>
<feature type="transmembrane region" description="Helical" evidence="2">
    <location>
        <begin position="236"/>
        <end position="256"/>
    </location>
</feature>
<dbReference type="EMBL" id="JASNQZ010000001">
    <property type="protein sequence ID" value="KAL0960840.1"/>
    <property type="molecule type" value="Genomic_DNA"/>
</dbReference>
<comment type="caution">
    <text evidence="3">The sequence shown here is derived from an EMBL/GenBank/DDBJ whole genome shotgun (WGS) entry which is preliminary data.</text>
</comment>
<dbReference type="Proteomes" id="UP001556367">
    <property type="component" value="Unassembled WGS sequence"/>
</dbReference>
<organism evidence="3 4">
    <name type="scientific">Hohenbuehelia grisea</name>
    <dbReference type="NCBI Taxonomy" id="104357"/>
    <lineage>
        <taxon>Eukaryota</taxon>
        <taxon>Fungi</taxon>
        <taxon>Dikarya</taxon>
        <taxon>Basidiomycota</taxon>
        <taxon>Agaricomycotina</taxon>
        <taxon>Agaricomycetes</taxon>
        <taxon>Agaricomycetidae</taxon>
        <taxon>Agaricales</taxon>
        <taxon>Pleurotineae</taxon>
        <taxon>Pleurotaceae</taxon>
        <taxon>Hohenbuehelia</taxon>
    </lineage>
</organism>
<feature type="region of interest" description="Disordered" evidence="1">
    <location>
        <begin position="469"/>
        <end position="544"/>
    </location>
</feature>
<feature type="compositionally biased region" description="Polar residues" evidence="1">
    <location>
        <begin position="403"/>
        <end position="422"/>
    </location>
</feature>
<feature type="transmembrane region" description="Helical" evidence="2">
    <location>
        <begin position="73"/>
        <end position="100"/>
    </location>
</feature>
<feature type="compositionally biased region" description="Low complexity" evidence="1">
    <location>
        <begin position="591"/>
        <end position="600"/>
    </location>
</feature>
<protein>
    <recommendedName>
        <fullName evidence="5">DUF4203 domain-containing protein</fullName>
    </recommendedName>
</protein>
<feature type="compositionally biased region" description="Low complexity" evidence="1">
    <location>
        <begin position="518"/>
        <end position="535"/>
    </location>
</feature>
<evidence type="ECO:0000313" key="3">
    <source>
        <dbReference type="EMBL" id="KAL0960840.1"/>
    </source>
</evidence>
<keyword evidence="4" id="KW-1185">Reference proteome</keyword>
<feature type="region of interest" description="Disordered" evidence="1">
    <location>
        <begin position="578"/>
        <end position="635"/>
    </location>
</feature>
<keyword evidence="2" id="KW-1133">Transmembrane helix</keyword>
<evidence type="ECO:0000256" key="2">
    <source>
        <dbReference type="SAM" id="Phobius"/>
    </source>
</evidence>
<reference evidence="4" key="1">
    <citation type="submission" date="2024-06" db="EMBL/GenBank/DDBJ databases">
        <title>Multi-omics analyses provide insights into the biosynthesis of the anticancer antibiotic pleurotin in Hohenbuehelia grisea.</title>
        <authorList>
            <person name="Weaver J.A."/>
            <person name="Alberti F."/>
        </authorList>
    </citation>
    <scope>NUCLEOTIDE SEQUENCE [LARGE SCALE GENOMIC DNA]</scope>
    <source>
        <strain evidence="4">T-177</strain>
    </source>
</reference>
<keyword evidence="2" id="KW-0812">Transmembrane</keyword>
<evidence type="ECO:0000256" key="1">
    <source>
        <dbReference type="SAM" id="MobiDB-lite"/>
    </source>
</evidence>
<proteinExistence type="predicted"/>
<feature type="compositionally biased region" description="Acidic residues" evidence="1">
    <location>
        <begin position="479"/>
        <end position="489"/>
    </location>
</feature>
<feature type="region of interest" description="Disordered" evidence="1">
    <location>
        <begin position="384"/>
        <end position="452"/>
    </location>
</feature>
<feature type="region of interest" description="Disordered" evidence="1">
    <location>
        <begin position="324"/>
        <end position="349"/>
    </location>
</feature>
<name>A0ABR3JZJ8_9AGAR</name>
<feature type="transmembrane region" description="Helical" evidence="2">
    <location>
        <begin position="112"/>
        <end position="129"/>
    </location>
</feature>
<sequence>MNSSDTSSAYTLSTLLPTTSFLLAYSLPLLLISSVLTFAGCFLTLDRSRSFAPRYEAIPGAFEQRPKKTKFTWMLEGGIGGLASGYVFGVHLSTCLALLIPSVTSSARLSRSSFLAIWILSCIPTTALAGRWKYCALVFSGISGGTLFSLGLSVIIHPALLTRSILLAILLPITLILVLLPLEKTRRHALRFATASTGAFGLTISTALLAHVPAWANVWERLWLKESIEWGTRSEKGLTAMFSLLLFIGVGVNWFLRRRFGECPDEKWDAYLANYSANYPSEAGRAGSFRPLTSFWDRLFHPSRQNSNMGGDIIFPTDKGATDSDIPLPRLHKHDSSDNEDDFDITKPTGGFLKKKKSAAMHAQARFKVQNIGARKTREVVKFRPDLSESDSGDEEILKSPSGAATQRPWLTQKPSNASSEATLIDATPRTPSAANKVGNAHGKRGSRADVNVGELDYDKELEKLKEAGKARGIRDGEAPEYSDVEEGDLGNAGQTGSKERGKNWSPGFLQRHRSGVAASSTSQGASSATSRTAAPPNALTTIMNVSPTSGNALAVPLGAVPATPSLIQALDRIAIAQQDAFRSPTPPQPTQAQPQTKAPLEAVSRPAPDGLPTSPQTQGRWQNFWREVEEKAQA</sequence>
<accession>A0ABR3JZJ8</accession>
<evidence type="ECO:0008006" key="5">
    <source>
        <dbReference type="Google" id="ProtNLM"/>
    </source>
</evidence>
<feature type="transmembrane region" description="Helical" evidence="2">
    <location>
        <begin position="162"/>
        <end position="180"/>
    </location>
</feature>
<keyword evidence="2" id="KW-0472">Membrane</keyword>
<feature type="transmembrane region" description="Helical" evidence="2">
    <location>
        <begin position="136"/>
        <end position="156"/>
    </location>
</feature>
<feature type="compositionally biased region" description="Basic and acidic residues" evidence="1">
    <location>
        <begin position="469"/>
        <end position="478"/>
    </location>
</feature>
<feature type="transmembrane region" description="Helical" evidence="2">
    <location>
        <begin position="192"/>
        <end position="216"/>
    </location>
</feature>
<feature type="transmembrane region" description="Helical" evidence="2">
    <location>
        <begin position="20"/>
        <end position="45"/>
    </location>
</feature>